<feature type="compositionally biased region" description="Pro residues" evidence="1">
    <location>
        <begin position="1369"/>
        <end position="1385"/>
    </location>
</feature>
<feature type="domain" description="Peptidase A2" evidence="3">
    <location>
        <begin position="538"/>
        <end position="618"/>
    </location>
</feature>
<feature type="transmembrane region" description="Helical" evidence="2">
    <location>
        <begin position="2452"/>
        <end position="2476"/>
    </location>
</feature>
<keyword evidence="2" id="KW-1133">Transmembrane helix</keyword>
<gene>
    <name evidence="4" type="primary">GIP</name>
    <name evidence="4" type="ORF">AK812_SmicGene38068</name>
</gene>
<dbReference type="PANTHER" id="PTHR11439">
    <property type="entry name" value="GAG-POL-RELATED RETROTRANSPOSON"/>
    <property type="match status" value="1"/>
</dbReference>
<evidence type="ECO:0000313" key="5">
    <source>
        <dbReference type="Proteomes" id="UP000186817"/>
    </source>
</evidence>
<organism evidence="4 5">
    <name type="scientific">Symbiodinium microadriaticum</name>
    <name type="common">Dinoflagellate</name>
    <name type="synonym">Zooxanthella microadriatica</name>
    <dbReference type="NCBI Taxonomy" id="2951"/>
    <lineage>
        <taxon>Eukaryota</taxon>
        <taxon>Sar</taxon>
        <taxon>Alveolata</taxon>
        <taxon>Dinophyceae</taxon>
        <taxon>Suessiales</taxon>
        <taxon>Symbiodiniaceae</taxon>
        <taxon>Symbiodinium</taxon>
    </lineage>
</organism>
<name>A0A1Q9CEZ1_SYMMI</name>
<feature type="region of interest" description="Disordered" evidence="1">
    <location>
        <begin position="1321"/>
        <end position="1447"/>
    </location>
</feature>
<proteinExistence type="predicted"/>
<accession>A0A1Q9CEZ1</accession>
<reference evidence="4 5" key="1">
    <citation type="submission" date="2016-02" db="EMBL/GenBank/DDBJ databases">
        <title>Genome analysis of coral dinoflagellate symbionts highlights evolutionary adaptations to a symbiotic lifestyle.</title>
        <authorList>
            <person name="Aranda M."/>
            <person name="Li Y."/>
            <person name="Liew Y.J."/>
            <person name="Baumgarten S."/>
            <person name="Simakov O."/>
            <person name="Wilson M."/>
            <person name="Piel J."/>
            <person name="Ashoor H."/>
            <person name="Bougouffa S."/>
            <person name="Bajic V.B."/>
            <person name="Ryu T."/>
            <person name="Ravasi T."/>
            <person name="Bayer T."/>
            <person name="Micklem G."/>
            <person name="Kim H."/>
            <person name="Bhak J."/>
            <person name="Lajeunesse T.C."/>
            <person name="Voolstra C.R."/>
        </authorList>
    </citation>
    <scope>NUCLEOTIDE SEQUENCE [LARGE SCALE GENOMIC DNA]</scope>
    <source>
        <strain evidence="4 5">CCMP2467</strain>
    </source>
</reference>
<feature type="transmembrane region" description="Helical" evidence="2">
    <location>
        <begin position="2139"/>
        <end position="2158"/>
    </location>
</feature>
<feature type="region of interest" description="Disordered" evidence="1">
    <location>
        <begin position="408"/>
        <end position="449"/>
    </location>
</feature>
<sequence>MADGAHATSVPDDVDDLDEPAAQSASANPFDAASPTAGAAASVTVSSEDLRVLLAQMGAATRAASEAASAAAKAVQTKAGIGAGDMSKILPRPDVFSPKNREEEHSQWMNWLWSLKQYMTALDTEYSNDFARIEAYSTVAIDTIASPEAVQRSQRLYALLAGLVRGRGLQIIQRVPSQNGYEALRQLIQLFQPTSRTRSLGILTALTQVHSFKSSEPLLAQLLELERMCDEYEKASSKSLDDDFKTSILLKCITGPMKSHLATILTEHATYAEIREAALRYERMQQKWTPSSLFSHEFGGSRGSREEPIPMEVDRLGKGPKGKDPKGKGRGNKGKDSKGKGKWNNNSKGKGDWNKDSKGKGKGGKDKGGNKAQWPQVCGWCQKPGHFKRDCFQYKAYMEGRQKGARQVSSAASEAGASTTASTVAPSSASALHEQQQHQQAKGPAGSQSAVRRVWAEPVVFDMSEMDDPFPYEPTVRMITVSTAPESFMIDCQDYDDDWTEPPGDYRVLNLCPEEVSDLCDLHLQAFSAVRTVRSSQHNVIIDSGADVSCIPAQFQECGHAARVRPIQVQDAQGGSMQVQSERLVEFVFDEGPQPLVIRERCIVANVTQPLLSLGRLMRKGWWPVNEGTDYGGGDSMSLRHNKSGAQIPLAFKGYSLAVQAKIRRVEFEDDVQSQYQVTSEVQSPQVSSDDVQSQDQVTSEVQSPQVVFHGVQSHQVTGEVQSPQVVFDEVQSHQVTGEVQSPQVVSDIVHVQAIQVRIQPDTLDKLEYGWQIGPVGHLVWRGRTSRFVDPSMFAPIGWPFRTTLMQRNGTWFLLEHCVPWYDIVNVEAVLPGEQVAEVVTFLHVRKEAVSEIGVQLPAGMAEPEGLPEPKFYSFVRESEHAPVGTIELDREVPEDEAMAGFEDSAGQLSPDKPAQVPLPDQVESGVPTGDAEPLTLDGVLIDQDSSLAVLKAAAAKLNLSTAGSRSRLYARVRSYVEKQKLALELELAGDAQGLSERPPRVQPAPREPTDAERLLHECTHLPFAPWCDHCIAMRAVPDRSEHLVQGPRDVPVVQFDFCFTGYSLQDGMHGLDEMPDEAQRALKCLVAHDSATGSIAAIPCEAKGDTRYLGIELMRFIQGLGHNSICLKCDNEPSTLTLQRAIVTARQRLGLKTTVQNPAIGAKGSLGFCEKAIDSVRRLANTLLDQARHRTGLPIPTSHILFPWSFIHAAWLLNRYRPIGNLTPYERVYGARYSGRIAPFAEPVYCQLDVRQKGDKRWVLSVLVGKASLNDMYIVSGRDGIRLSRSIRRVGRPWATEVQLYRELKGYPWDYGSGVIGTKFVPMPKQRPPEVEPLPSGAPRSPDEAATEPPTPMDRGVPATPVGGAPSLMPPPSAIPVPSVPPPESARSKRSGAGQEMQELVGPNPSMRPDPPSTPEATLPPLSPVVPMDTTTAAETTAPDTPRATKKLRLRSLKIRAVQFGDQSYEVNDEGDYDFDRDDVWEAETAIWSTGSENPSLNDDEFDDGWTAPPEEEEEAGEDDERLWFPDNGKEPKLDSAILAELDKLADQVEISRLVGKQVLREAAASDQIYEMKNLTTKFVHTWRSKKKNGVSMWYRRARLCAREFRWLDSTKEGLFSPATSTDIIRLVPALYLAWTTTKPGQKFAVISLDIKDAYLQVEQPVPVTSTIQGKPYVFERMIPGQREGSQQWFAHFVAYLGEHFHVEKCRECPAVVRLSEKGPDGSVGEHQGPGMIHVDDSLMLLPLDWALKRFIPVVQQKFQITYEVAHAPGDSFRFLKRLHCITEQGITIRQPASYIQQMQTIMNVKQNSRQRVPCWPELRNKDNTPELSIEEASKFRQAIGTALYISCDRPDVGFTVRMLAAYMSRPTEHAKTGLVKLIQYLINTCHYGICMKYAKPGTRKLHDYVADHGCSDNDDRFSLEVYSDADWSGSKKDRKSYGGASYCLNGQYIHYICRSQKSVSLSSMESEYYSAVGASCQGIFMKAVVEFMSRSPCDLTVYVDNQACKAFCLRQGVTKASKHFEGRLLWLQDVVQRKVLQMKYVSTHANLGDIHTKPLGPARMQCLLFLHDFVDDCDRSVGENEWNQAHASAMMKARVRHVKQVTGSNSSWCKKIALLLMMMPMDVEATSTTAVYKYNCVPVLAVFMVMMVCFTGVAAMESSQESANDEGWLFITAPGGQVYRRGGMYAMAATLAGLLAWSLGPTPRHGVDNDVHDGVYQDTTTTTSTTPSMQFSTEYIYFAALVFFLGVMMVMSILLIKAKRVCSRQQTELAELRELCSALWDEQRDDKARLADLKKECFELSSENAALQYDILDRPQGTQTTRIPREVVITDHGRCYHHRSAFTYSEWMGNGMIKMNAWDSCTALPCCDEEAIQLNIAARLILLLRMTLILLLWCVLSVVGSLRDNLRAEISDHHGAYAHMMRCLSARMWADGHSSQAKSRIWTWWHCTGYVLQLSLMFLVIISAPGIIIDHYVFQWGYTKGRYTNKSCGVYSPPDQLAGQAGALRIKGRCSDLLVIVWYVPVELTPILTGDKLSTLATLAWIPCSHGLRSARCQSCCLMLMAGWSCKGWETALGKSLQTSLQIMIPASAHGGPSIIWQLPTHKAEDAALLSMVRLAIPRARTMMSFLTGFCSTSRMCECGAAPVIAFSPLTVRTCVITCPIVVDFNYELSFPQTLSSKEDFLREVQASAAASPPPSDDVGISWNALNNIVCRLARRFFTQSGSRRTQRPLDTQQAAEQARLARNDYSDACLQLRRQQQPAQSVNLAWAAWQKYLQFKSLQRHSKQLCRRDRRHKVDDSVRQLQQSARDQTPCLQWKLAYQIAGGMHGPSTTFAPQQWADLVASGVGAEGIRMAVRRAGMETEWHVVSVDVKIASLQAPLVETEHGGKRKITVVRVPSLLRQAGVTDSKYWRVKKPLYYGMSSAPKRWSNDRDKVLADLQVAHGEHTWYLQADTDA</sequence>
<evidence type="ECO:0000313" key="4">
    <source>
        <dbReference type="EMBL" id="OLP81407.1"/>
    </source>
</evidence>
<protein>
    <submittedName>
        <fullName evidence="4">Copia protein</fullName>
    </submittedName>
</protein>
<dbReference type="GO" id="GO:0006508">
    <property type="term" value="P:proteolysis"/>
    <property type="evidence" value="ECO:0007669"/>
    <property type="project" value="InterPro"/>
</dbReference>
<feature type="transmembrane region" description="Helical" evidence="2">
    <location>
        <begin position="2184"/>
        <end position="2202"/>
    </location>
</feature>
<evidence type="ECO:0000256" key="2">
    <source>
        <dbReference type="SAM" id="Phobius"/>
    </source>
</evidence>
<dbReference type="EMBL" id="LSRX01001283">
    <property type="protein sequence ID" value="OLP81407.1"/>
    <property type="molecule type" value="Genomic_DNA"/>
</dbReference>
<feature type="region of interest" description="Disordered" evidence="1">
    <location>
        <begin position="1490"/>
        <end position="1525"/>
    </location>
</feature>
<feature type="compositionally biased region" description="Low complexity" evidence="1">
    <location>
        <begin position="1430"/>
        <end position="1443"/>
    </location>
</feature>
<feature type="compositionally biased region" description="Basic and acidic residues" evidence="1">
    <location>
        <begin position="349"/>
        <end position="369"/>
    </location>
</feature>
<feature type="compositionally biased region" description="Basic and acidic residues" evidence="1">
    <location>
        <begin position="303"/>
        <end position="339"/>
    </location>
</feature>
<dbReference type="InterPro" id="IPR001969">
    <property type="entry name" value="Aspartic_peptidase_AS"/>
</dbReference>
<keyword evidence="5" id="KW-1185">Reference proteome</keyword>
<keyword evidence="2" id="KW-0812">Transmembrane</keyword>
<comment type="caution">
    <text evidence="4">The sequence shown here is derived from an EMBL/GenBank/DDBJ whole genome shotgun (WGS) entry which is preliminary data.</text>
</comment>
<evidence type="ECO:0000256" key="1">
    <source>
        <dbReference type="SAM" id="MobiDB-lite"/>
    </source>
</evidence>
<dbReference type="OrthoDB" id="448190at2759"/>
<evidence type="ECO:0000259" key="3">
    <source>
        <dbReference type="PROSITE" id="PS50175"/>
    </source>
</evidence>
<dbReference type="PROSITE" id="PS50175">
    <property type="entry name" value="ASP_PROT_RETROV"/>
    <property type="match status" value="1"/>
</dbReference>
<dbReference type="InterPro" id="IPR001995">
    <property type="entry name" value="Peptidase_A2_cat"/>
</dbReference>
<dbReference type="Proteomes" id="UP000186817">
    <property type="component" value="Unassembled WGS sequence"/>
</dbReference>
<feature type="transmembrane region" description="Helical" evidence="2">
    <location>
        <begin position="2384"/>
        <end position="2404"/>
    </location>
</feature>
<feature type="compositionally biased region" description="Polar residues" evidence="1">
    <location>
        <begin position="433"/>
        <end position="449"/>
    </location>
</feature>
<dbReference type="CDD" id="cd09272">
    <property type="entry name" value="RNase_HI_RT_Ty1"/>
    <property type="match status" value="1"/>
</dbReference>
<feature type="transmembrane region" description="Helical" evidence="2">
    <location>
        <begin position="2237"/>
        <end position="2258"/>
    </location>
</feature>
<feature type="compositionally biased region" description="Low complexity" evidence="1">
    <location>
        <begin position="409"/>
        <end position="431"/>
    </location>
</feature>
<feature type="compositionally biased region" description="Acidic residues" evidence="1">
    <location>
        <begin position="1499"/>
        <end position="1522"/>
    </location>
</feature>
<dbReference type="PANTHER" id="PTHR11439:SF467">
    <property type="entry name" value="INTEGRASE CATALYTIC DOMAIN-CONTAINING PROTEIN"/>
    <property type="match status" value="1"/>
</dbReference>
<dbReference type="GO" id="GO:0004190">
    <property type="term" value="F:aspartic-type endopeptidase activity"/>
    <property type="evidence" value="ECO:0007669"/>
    <property type="project" value="InterPro"/>
</dbReference>
<feature type="region of interest" description="Disordered" evidence="1">
    <location>
        <begin position="293"/>
        <end position="378"/>
    </location>
</feature>
<dbReference type="PROSITE" id="PS00141">
    <property type="entry name" value="ASP_PROTEASE"/>
    <property type="match status" value="1"/>
</dbReference>
<keyword evidence="2" id="KW-0472">Membrane</keyword>
<feature type="region of interest" description="Disordered" evidence="1">
    <location>
        <begin position="1"/>
        <end position="35"/>
    </location>
</feature>